<accession>A0A9R1U7N6</accession>
<evidence type="ECO:0000256" key="7">
    <source>
        <dbReference type="ARBA" id="ARBA00023170"/>
    </source>
</evidence>
<dbReference type="GeneID" id="105270851"/>
<keyword evidence="2" id="KW-0716">Sensory transduction</keyword>
<evidence type="ECO:0000256" key="9">
    <source>
        <dbReference type="SAM" id="Phobius"/>
    </source>
</evidence>
<evidence type="ECO:0000313" key="11">
    <source>
        <dbReference type="Proteomes" id="UP000694866"/>
    </source>
</evidence>
<sequence length="307" mass="35202">MTDKVLPPGKSYIAFNLKCLTYLGNWNPWNHRRGWVYHVYTFVMLFMMSSRIHGYFVAVRELQQDFLQQTLMLVLISTFSVGVLKHINILWHHSDVLFLTRSLTWERSLICSKKVALYRNELLRKVIKFTKDLTVIWLWLVGFDLPLFYREFLDGSHRTVDHLSIRMMRVLRKIYGLILLPQLISSTSLITFVGIHVFVTKTVNLGDPSSAGVVVLTLFSSLIQLGVYCLAGNSIIVASDLTTFAAYNCQWYREDAAFKKKMSIFLSMSKKPMSISAIGLFELSCVTLKNVLTKSYSAMAVLQKSAE</sequence>
<dbReference type="EMBL" id="GBYB01012118">
    <property type="protein sequence ID" value="JAG81885.1"/>
    <property type="molecule type" value="Transcribed_RNA"/>
</dbReference>
<keyword evidence="3 9" id="KW-0812">Transmembrane</keyword>
<feature type="transmembrane region" description="Helical" evidence="9">
    <location>
        <begin position="35"/>
        <end position="58"/>
    </location>
</feature>
<comment type="subcellular location">
    <subcellularLocation>
        <location evidence="1">Membrane</location>
        <topology evidence="1">Multi-pass membrane protein</topology>
    </subcellularLocation>
</comment>
<evidence type="ECO:0000256" key="2">
    <source>
        <dbReference type="ARBA" id="ARBA00022606"/>
    </source>
</evidence>
<feature type="transmembrane region" description="Helical" evidence="9">
    <location>
        <begin position="136"/>
        <end position="153"/>
    </location>
</feature>
<name>A0A0C9QCE2_9HYME</name>
<keyword evidence="8" id="KW-0807">Transducer</keyword>
<dbReference type="AlphaFoldDB" id="A0A0C9QCE2"/>
<evidence type="ECO:0000256" key="6">
    <source>
        <dbReference type="ARBA" id="ARBA00023136"/>
    </source>
</evidence>
<proteinExistence type="predicted"/>
<keyword evidence="6 9" id="KW-0472">Membrane</keyword>
<organism evidence="10">
    <name type="scientific">Fopius arisanus</name>
    <dbReference type="NCBI Taxonomy" id="64838"/>
    <lineage>
        <taxon>Eukaryota</taxon>
        <taxon>Metazoa</taxon>
        <taxon>Ecdysozoa</taxon>
        <taxon>Arthropoda</taxon>
        <taxon>Hexapoda</taxon>
        <taxon>Insecta</taxon>
        <taxon>Pterygota</taxon>
        <taxon>Neoptera</taxon>
        <taxon>Endopterygota</taxon>
        <taxon>Hymenoptera</taxon>
        <taxon>Apocrita</taxon>
        <taxon>Ichneumonoidea</taxon>
        <taxon>Braconidae</taxon>
        <taxon>Opiinae</taxon>
        <taxon>Fopius</taxon>
    </lineage>
</organism>
<keyword evidence="4" id="KW-0552">Olfaction</keyword>
<dbReference type="Pfam" id="PF02949">
    <property type="entry name" value="7tm_6"/>
    <property type="match status" value="1"/>
</dbReference>
<dbReference type="RefSeq" id="XP_011310373.1">
    <property type="nucleotide sequence ID" value="XM_011312071.1"/>
</dbReference>
<dbReference type="GO" id="GO:0004984">
    <property type="term" value="F:olfactory receptor activity"/>
    <property type="evidence" value="ECO:0007669"/>
    <property type="project" value="InterPro"/>
</dbReference>
<dbReference type="PANTHER" id="PTHR21137:SF44">
    <property type="entry name" value="ODORANT RECEPTOR 13A-RELATED"/>
    <property type="match status" value="1"/>
</dbReference>
<dbReference type="InterPro" id="IPR004117">
    <property type="entry name" value="7tm6_olfct_rcpt"/>
</dbReference>
<dbReference type="PANTHER" id="PTHR21137">
    <property type="entry name" value="ODORANT RECEPTOR"/>
    <property type="match status" value="1"/>
</dbReference>
<feature type="transmembrane region" description="Helical" evidence="9">
    <location>
        <begin position="174"/>
        <end position="199"/>
    </location>
</feature>
<evidence type="ECO:0000313" key="12">
    <source>
        <dbReference type="RefSeq" id="XP_011310373.1"/>
    </source>
</evidence>
<evidence type="ECO:0000256" key="8">
    <source>
        <dbReference type="ARBA" id="ARBA00023224"/>
    </source>
</evidence>
<evidence type="ECO:0000313" key="10">
    <source>
        <dbReference type="EMBL" id="JAG81885.1"/>
    </source>
</evidence>
<reference evidence="12" key="2">
    <citation type="submission" date="2025-04" db="UniProtKB">
        <authorList>
            <consortium name="RefSeq"/>
        </authorList>
    </citation>
    <scope>IDENTIFICATION</scope>
    <source>
        <strain evidence="12">USDA-PBARC FA_bdor</strain>
        <tissue evidence="12">Whole organism</tissue>
    </source>
</reference>
<evidence type="ECO:0000256" key="4">
    <source>
        <dbReference type="ARBA" id="ARBA00022725"/>
    </source>
</evidence>
<evidence type="ECO:0000256" key="1">
    <source>
        <dbReference type="ARBA" id="ARBA00004141"/>
    </source>
</evidence>
<dbReference type="GO" id="GO:0005886">
    <property type="term" value="C:plasma membrane"/>
    <property type="evidence" value="ECO:0007669"/>
    <property type="project" value="TreeGrafter"/>
</dbReference>
<protein>
    <submittedName>
        <fullName evidence="10">Or85d protein</fullName>
    </submittedName>
    <submittedName>
        <fullName evidence="12">Uncharacterized protein isoform X2</fullName>
    </submittedName>
</protein>
<accession>A0A0C9QCE2</accession>
<feature type="transmembrane region" description="Helical" evidence="9">
    <location>
        <begin position="211"/>
        <end position="231"/>
    </location>
</feature>
<gene>
    <name evidence="10" type="primary">Or85d</name>
    <name evidence="12" type="synonym">LOC105270851</name>
    <name evidence="10" type="ORF">g.26224</name>
</gene>
<keyword evidence="11" id="KW-1185">Reference proteome</keyword>
<reference evidence="10" key="1">
    <citation type="submission" date="2015-01" db="EMBL/GenBank/DDBJ databases">
        <title>Transcriptome Assembly of Fopius arisanus.</title>
        <authorList>
            <person name="Geib S."/>
        </authorList>
    </citation>
    <scope>NUCLEOTIDE SEQUENCE</scope>
</reference>
<dbReference type="GO" id="GO:0005549">
    <property type="term" value="F:odorant binding"/>
    <property type="evidence" value="ECO:0007669"/>
    <property type="project" value="InterPro"/>
</dbReference>
<feature type="transmembrane region" description="Helical" evidence="9">
    <location>
        <begin position="70"/>
        <end position="91"/>
    </location>
</feature>
<evidence type="ECO:0000256" key="5">
    <source>
        <dbReference type="ARBA" id="ARBA00022989"/>
    </source>
</evidence>
<dbReference type="Proteomes" id="UP000694866">
    <property type="component" value="Unplaced"/>
</dbReference>
<dbReference type="GO" id="GO:0007165">
    <property type="term" value="P:signal transduction"/>
    <property type="evidence" value="ECO:0007669"/>
    <property type="project" value="UniProtKB-KW"/>
</dbReference>
<evidence type="ECO:0000256" key="3">
    <source>
        <dbReference type="ARBA" id="ARBA00022692"/>
    </source>
</evidence>
<keyword evidence="5 9" id="KW-1133">Transmembrane helix</keyword>
<dbReference type="OrthoDB" id="6614360at2759"/>
<keyword evidence="7" id="KW-0675">Receptor</keyword>